<name>A0ABY2R2I5_9FLAO</name>
<sequence>MKKIAIIGAGGFGREVKMLIDHINQKEKQYEIYGFYDDKHYDHDINGVPYLGKVEKINEVKEFLCIAVAIGDPKTKKKIIQRINNPNIEFPTLIHPSVIIGQDDIQIGKGNIICAGVIITINIVIENFVILNLSCTVGHDTIIKNYSSFMPTVNISGEVVINEAVYVGTGAKIINLLEIGENTIVGAGAVVYKNLPANCTAVGIPAKPIKFHD</sequence>
<dbReference type="CDD" id="cd03360">
    <property type="entry name" value="LbH_AT_putative"/>
    <property type="match status" value="1"/>
</dbReference>
<gene>
    <name evidence="5" type="ORF">EK417_20130</name>
</gene>
<evidence type="ECO:0000259" key="4">
    <source>
        <dbReference type="Pfam" id="PF17836"/>
    </source>
</evidence>
<dbReference type="Gene3D" id="2.160.10.10">
    <property type="entry name" value="Hexapeptide repeat proteins"/>
    <property type="match status" value="1"/>
</dbReference>
<keyword evidence="2" id="KW-0808">Transferase</keyword>
<feature type="domain" description="PglD N-terminal" evidence="4">
    <location>
        <begin position="3"/>
        <end position="83"/>
    </location>
</feature>
<evidence type="ECO:0000313" key="5">
    <source>
        <dbReference type="EMBL" id="THV56201.1"/>
    </source>
</evidence>
<protein>
    <submittedName>
        <fullName evidence="5">Acetyltransferase</fullName>
    </submittedName>
</protein>
<keyword evidence="6" id="KW-1185">Reference proteome</keyword>
<keyword evidence="3" id="KW-0677">Repeat</keyword>
<comment type="similarity">
    <text evidence="1">Belongs to the transferase hexapeptide repeat family.</text>
</comment>
<dbReference type="InterPro" id="IPR018357">
    <property type="entry name" value="Hexapep_transf_CS"/>
</dbReference>
<evidence type="ECO:0000256" key="3">
    <source>
        <dbReference type="ARBA" id="ARBA00022737"/>
    </source>
</evidence>
<dbReference type="InterPro" id="IPR041561">
    <property type="entry name" value="PglD_N"/>
</dbReference>
<proteinExistence type="inferred from homology"/>
<dbReference type="EMBL" id="SDLV01000058">
    <property type="protein sequence ID" value="THV56201.1"/>
    <property type="molecule type" value="Genomic_DNA"/>
</dbReference>
<accession>A0ABY2R2I5</accession>
<comment type="caution">
    <text evidence="5">The sequence shown here is derived from an EMBL/GenBank/DDBJ whole genome shotgun (WGS) entry which is preliminary data.</text>
</comment>
<reference evidence="5 6" key="1">
    <citation type="submission" date="2019-01" db="EMBL/GenBank/DDBJ databases">
        <authorList>
            <person name="B I."/>
            <person name="Ch S."/>
            <person name="Ch V.R."/>
        </authorList>
    </citation>
    <scope>NUCLEOTIDE SEQUENCE [LARGE SCALE GENOMIC DNA]</scope>
    <source>
        <strain evidence="5 6">JC507</strain>
    </source>
</reference>
<dbReference type="SUPFAM" id="SSF51161">
    <property type="entry name" value="Trimeric LpxA-like enzymes"/>
    <property type="match status" value="1"/>
</dbReference>
<organism evidence="5 6">
    <name type="scientific">Chryseobacterium candidae</name>
    <dbReference type="NCBI Taxonomy" id="1978493"/>
    <lineage>
        <taxon>Bacteria</taxon>
        <taxon>Pseudomonadati</taxon>
        <taxon>Bacteroidota</taxon>
        <taxon>Flavobacteriia</taxon>
        <taxon>Flavobacteriales</taxon>
        <taxon>Weeksellaceae</taxon>
        <taxon>Chryseobacterium group</taxon>
        <taxon>Chryseobacterium</taxon>
    </lineage>
</organism>
<dbReference type="Pfam" id="PF17836">
    <property type="entry name" value="PglD_N"/>
    <property type="match status" value="1"/>
</dbReference>
<dbReference type="Proteomes" id="UP000306038">
    <property type="component" value="Unassembled WGS sequence"/>
</dbReference>
<dbReference type="RefSeq" id="WP_076596590.1">
    <property type="nucleotide sequence ID" value="NZ_SDLV01000058.1"/>
</dbReference>
<dbReference type="InterPro" id="IPR050179">
    <property type="entry name" value="Trans_hexapeptide_repeat"/>
</dbReference>
<evidence type="ECO:0000256" key="1">
    <source>
        <dbReference type="ARBA" id="ARBA00007274"/>
    </source>
</evidence>
<dbReference type="PANTHER" id="PTHR43300:SF7">
    <property type="entry name" value="UDP-N-ACETYLBACILLOSAMINE N-ACETYLTRANSFERASE"/>
    <property type="match status" value="1"/>
</dbReference>
<dbReference type="PANTHER" id="PTHR43300">
    <property type="entry name" value="ACETYLTRANSFERASE"/>
    <property type="match status" value="1"/>
</dbReference>
<evidence type="ECO:0000256" key="2">
    <source>
        <dbReference type="ARBA" id="ARBA00022679"/>
    </source>
</evidence>
<dbReference type="InterPro" id="IPR020019">
    <property type="entry name" value="AcTrfase_PglD-like"/>
</dbReference>
<dbReference type="PROSITE" id="PS00101">
    <property type="entry name" value="HEXAPEP_TRANSFERASES"/>
    <property type="match status" value="1"/>
</dbReference>
<dbReference type="Gene3D" id="3.40.50.20">
    <property type="match status" value="1"/>
</dbReference>
<evidence type="ECO:0000313" key="6">
    <source>
        <dbReference type="Proteomes" id="UP000306038"/>
    </source>
</evidence>
<dbReference type="InterPro" id="IPR011004">
    <property type="entry name" value="Trimer_LpxA-like_sf"/>
</dbReference>
<dbReference type="NCBIfam" id="TIGR03570">
    <property type="entry name" value="NeuD_NnaD"/>
    <property type="match status" value="1"/>
</dbReference>